<protein>
    <recommendedName>
        <fullName evidence="2">NB-ARC domain-containing protein</fullName>
    </recommendedName>
</protein>
<dbReference type="Pfam" id="PF13424">
    <property type="entry name" value="TPR_12"/>
    <property type="match status" value="1"/>
</dbReference>
<dbReference type="SUPFAM" id="SSF52540">
    <property type="entry name" value="P-loop containing nucleoside triphosphate hydrolases"/>
    <property type="match status" value="1"/>
</dbReference>
<feature type="repeat" description="TPR" evidence="1">
    <location>
        <begin position="619"/>
        <end position="652"/>
    </location>
</feature>
<dbReference type="EMBL" id="CDPU01000249">
    <property type="protein sequence ID" value="CEO58036.1"/>
    <property type="molecule type" value="Genomic_DNA"/>
</dbReference>
<evidence type="ECO:0000256" key="1">
    <source>
        <dbReference type="PROSITE-ProRule" id="PRU00339"/>
    </source>
</evidence>
<dbReference type="PANTHER" id="PTHR10622">
    <property type="entry name" value="HET DOMAIN-CONTAINING PROTEIN"/>
    <property type="match status" value="1"/>
</dbReference>
<feature type="domain" description="NB-ARC" evidence="2">
    <location>
        <begin position="181"/>
        <end position="353"/>
    </location>
</feature>
<dbReference type="InterPro" id="IPR027417">
    <property type="entry name" value="P-loop_NTPase"/>
</dbReference>
<accession>A0A0B7KT27</accession>
<dbReference type="PROSITE" id="PS50005">
    <property type="entry name" value="TPR"/>
    <property type="match status" value="3"/>
</dbReference>
<evidence type="ECO:0000259" key="2">
    <source>
        <dbReference type="Pfam" id="PF00931"/>
    </source>
</evidence>
<organism evidence="3">
    <name type="scientific">Bionectria ochroleuca</name>
    <name type="common">Gliocladium roseum</name>
    <dbReference type="NCBI Taxonomy" id="29856"/>
    <lineage>
        <taxon>Eukaryota</taxon>
        <taxon>Fungi</taxon>
        <taxon>Dikarya</taxon>
        <taxon>Ascomycota</taxon>
        <taxon>Pezizomycotina</taxon>
        <taxon>Sordariomycetes</taxon>
        <taxon>Hypocreomycetidae</taxon>
        <taxon>Hypocreales</taxon>
        <taxon>Bionectriaceae</taxon>
        <taxon>Clonostachys</taxon>
    </lineage>
</organism>
<dbReference type="Pfam" id="PF13374">
    <property type="entry name" value="TPR_10"/>
    <property type="match status" value="1"/>
</dbReference>
<dbReference type="GO" id="GO:0043531">
    <property type="term" value="F:ADP binding"/>
    <property type="evidence" value="ECO:0007669"/>
    <property type="project" value="InterPro"/>
</dbReference>
<feature type="repeat" description="TPR" evidence="1">
    <location>
        <begin position="577"/>
        <end position="610"/>
    </location>
</feature>
<sequence length="788" mass="90135">MFRWYRDAERCYVYLPDVSSATVSSQQQTVMPWKDAFRQSRWFTRGWTLQELIAPTIVEFYSKEGALLGDKRSLEPLIRDITGIPASALRCTPLSDFPVAEREAWVRGRQTTHEEDIVYSLLGIFDVHMPLIYGEGREKAQKRLLEEVQKTVKGTRASDFSITFSLSEVPETQYFVARESEIVEMRRTLSSDGSRRIVVLHGLGGIGKTQLAVTYTKRYRDEYSAIFWLNIKDELSIRRSFTKVATQILRQHPDASGLNALDPQLNPEEVIEAVKAWLSLPGNTRWLVVYDNYDNLRLSNHKTDTGVDILQFLPTSHQGSIIVTTRLSRVDIGHRIRIKKLESIDDSLKILSTTSGRDSLYDDMDARDLVEKLDGLPLALATAGAYLRHVAASCSDYLRLYTKSWARLHASTPDLGSYQDRTLSSTWQVSYEQVKEKNALAAHLLQWWAYFSNEDVWFELLQPYDDEGTPWIFELKDELNFNSAIGILQDYGFVEPHRLSPDLIESRGYSIHACLHSWTIHTLNQDCDGDLNRLALKCIASRVPSHNDDKFWQLQRRLLSHAMMTCATIQDGDVGLDWAFSNLGNLYFDQGKMQEAEEMYLRALRGKEKAWGPDHTSTLDTVNNLGSLYKVQGKMQEAEEMYLRALRGMEKAWGPDHTSTLNTVNNLGSLYCDQGKMQEAEEMYLRALRGYEKAIGPQDIARYRPAINTMCSLGAFLWRQGKPVEAGEYYHRAHSNLEVLLGPQHYDVQTLRNVLLEINQNIQDSVLYNQTSALNNALLGQRDIHWAN</sequence>
<dbReference type="AlphaFoldDB" id="A0A0B7KT27"/>
<dbReference type="PRINTS" id="PR00364">
    <property type="entry name" value="DISEASERSIST"/>
</dbReference>
<evidence type="ECO:0000313" key="3">
    <source>
        <dbReference type="EMBL" id="CEO58036.1"/>
    </source>
</evidence>
<dbReference type="SUPFAM" id="SSF48452">
    <property type="entry name" value="TPR-like"/>
    <property type="match status" value="1"/>
</dbReference>
<name>A0A0B7KT27_BIOOC</name>
<dbReference type="PANTHER" id="PTHR10622:SF13">
    <property type="entry name" value="NACHT DOMAIN-CONTAINING PROTEIN"/>
    <property type="match status" value="1"/>
</dbReference>
<feature type="repeat" description="TPR" evidence="1">
    <location>
        <begin position="661"/>
        <end position="694"/>
    </location>
</feature>
<dbReference type="Gene3D" id="1.25.40.10">
    <property type="entry name" value="Tetratricopeptide repeat domain"/>
    <property type="match status" value="2"/>
</dbReference>
<gene>
    <name evidence="3" type="ORF">BN869_000014094_1</name>
</gene>
<dbReference type="SMART" id="SM00028">
    <property type="entry name" value="TPR"/>
    <property type="match status" value="4"/>
</dbReference>
<keyword evidence="1" id="KW-0802">TPR repeat</keyword>
<reference evidence="3" key="1">
    <citation type="submission" date="2015-01" db="EMBL/GenBank/DDBJ databases">
        <authorList>
            <person name="Durling Mikael"/>
        </authorList>
    </citation>
    <scope>NUCLEOTIDE SEQUENCE</scope>
</reference>
<dbReference type="InterPro" id="IPR019734">
    <property type="entry name" value="TPR_rpt"/>
</dbReference>
<dbReference type="Gene3D" id="3.40.50.300">
    <property type="entry name" value="P-loop containing nucleotide triphosphate hydrolases"/>
    <property type="match status" value="1"/>
</dbReference>
<dbReference type="InterPro" id="IPR011990">
    <property type="entry name" value="TPR-like_helical_dom_sf"/>
</dbReference>
<dbReference type="Pfam" id="PF00931">
    <property type="entry name" value="NB-ARC"/>
    <property type="match status" value="1"/>
</dbReference>
<proteinExistence type="predicted"/>
<dbReference type="InterPro" id="IPR002182">
    <property type="entry name" value="NB-ARC"/>
</dbReference>